<accession>A0A7Y6NJD2</accession>
<proteinExistence type="predicted"/>
<evidence type="ECO:0000313" key="1">
    <source>
        <dbReference type="EMBL" id="NUZ04242.1"/>
    </source>
</evidence>
<dbReference type="GO" id="GO:0008168">
    <property type="term" value="F:methyltransferase activity"/>
    <property type="evidence" value="ECO:0007669"/>
    <property type="project" value="UniProtKB-KW"/>
</dbReference>
<gene>
    <name evidence="1" type="ORF">HQN59_00565</name>
</gene>
<dbReference type="PANTHER" id="PTHR43861:SF1">
    <property type="entry name" value="TRANS-ACONITATE 2-METHYLTRANSFERASE"/>
    <property type="match status" value="1"/>
</dbReference>
<dbReference type="PANTHER" id="PTHR43861">
    <property type="entry name" value="TRANS-ACONITATE 2-METHYLTRANSFERASE-RELATED"/>
    <property type="match status" value="1"/>
</dbReference>
<protein>
    <submittedName>
        <fullName evidence="1">Class I SAM-dependent methyltransferase</fullName>
    </submittedName>
</protein>
<dbReference type="CDD" id="cd02440">
    <property type="entry name" value="AdoMet_MTases"/>
    <property type="match status" value="1"/>
</dbReference>
<dbReference type="AlphaFoldDB" id="A0A7Y6NJD2"/>
<dbReference type="EMBL" id="JABWMJ010000001">
    <property type="protein sequence ID" value="NUZ04242.1"/>
    <property type="molecule type" value="Genomic_DNA"/>
</dbReference>
<dbReference type="RefSeq" id="WP_176065044.1">
    <property type="nucleotide sequence ID" value="NZ_JABWMJ010000001.1"/>
</dbReference>
<evidence type="ECO:0000313" key="2">
    <source>
        <dbReference type="Proteomes" id="UP000529637"/>
    </source>
</evidence>
<reference evidence="1 2" key="1">
    <citation type="submission" date="2020-06" db="EMBL/GenBank/DDBJ databases">
        <title>Schlegella sp. ID0723 isolated from air conditioner.</title>
        <authorList>
            <person name="Kim D.Y."/>
            <person name="Kim D.-U."/>
        </authorList>
    </citation>
    <scope>NUCLEOTIDE SEQUENCE [LARGE SCALE GENOMIC DNA]</scope>
    <source>
        <strain evidence="1 2">ID0723</strain>
    </source>
</reference>
<dbReference type="InterPro" id="IPR029063">
    <property type="entry name" value="SAM-dependent_MTases_sf"/>
</dbReference>
<sequence length="253" mass="27441">MTDDAFWQSLVDAASAPYRRADGHAHRFARAKLGNDRMFRHVLQHGLVPPGAAVLDLGCGQGLFASVLHAALEAAREGRWPAHWAPPPMGAHVTGVDPLAHDIARAQLAVPNGATFIHGDMRRIEPPPCDVALFFDTLHYISRAEQDAVLARVRAALRPGGTLLLRVGDASAPLRFAYGLWIDRFTMLLHGGGFGRLTGRTREGWCATLELLGFEVATLPMNGRKPFANLLIVARLPVTVRPQTSRVEAVTAS</sequence>
<keyword evidence="1" id="KW-0489">Methyltransferase</keyword>
<dbReference type="Gene3D" id="3.40.50.150">
    <property type="entry name" value="Vaccinia Virus protein VP39"/>
    <property type="match status" value="1"/>
</dbReference>
<dbReference type="SUPFAM" id="SSF53335">
    <property type="entry name" value="S-adenosyl-L-methionine-dependent methyltransferases"/>
    <property type="match status" value="1"/>
</dbReference>
<dbReference type="Pfam" id="PF13489">
    <property type="entry name" value="Methyltransf_23"/>
    <property type="match status" value="1"/>
</dbReference>
<keyword evidence="2" id="KW-1185">Reference proteome</keyword>
<name>A0A7Y6NJD2_9BURK</name>
<dbReference type="GO" id="GO:0032259">
    <property type="term" value="P:methylation"/>
    <property type="evidence" value="ECO:0007669"/>
    <property type="project" value="UniProtKB-KW"/>
</dbReference>
<keyword evidence="1" id="KW-0808">Transferase</keyword>
<comment type="caution">
    <text evidence="1">The sequence shown here is derived from an EMBL/GenBank/DDBJ whole genome shotgun (WGS) entry which is preliminary data.</text>
</comment>
<dbReference type="Proteomes" id="UP000529637">
    <property type="component" value="Unassembled WGS sequence"/>
</dbReference>
<organism evidence="1 2">
    <name type="scientific">Piscinibacter koreensis</name>
    <dbReference type="NCBI Taxonomy" id="2742824"/>
    <lineage>
        <taxon>Bacteria</taxon>
        <taxon>Pseudomonadati</taxon>
        <taxon>Pseudomonadota</taxon>
        <taxon>Betaproteobacteria</taxon>
        <taxon>Burkholderiales</taxon>
        <taxon>Sphaerotilaceae</taxon>
        <taxon>Piscinibacter</taxon>
    </lineage>
</organism>